<evidence type="ECO:0000256" key="3">
    <source>
        <dbReference type="ARBA" id="ARBA00022801"/>
    </source>
</evidence>
<evidence type="ECO:0000256" key="4">
    <source>
        <dbReference type="SAM" id="MobiDB-lite"/>
    </source>
</evidence>
<keyword evidence="1" id="KW-1188">Viral release from host cell</keyword>
<sequence length="172" mass="19177">MADLISGYCVMFNSETTIGNLFREKIAPSAFDRSLRERPDVLALWNHNYDRPLGRTAAGTLDLRSDRIGLWFGLNPDETTPDGLTAIGTVGRQDVKGCSFGFTVTRETWDEGDYEQLPLRIVEEATLWEVTLTPMPAYPETSASLSRASTNATAAAERIRRREAAHRARGIR</sequence>
<feature type="compositionally biased region" description="Basic and acidic residues" evidence="4">
    <location>
        <begin position="157"/>
        <end position="166"/>
    </location>
</feature>
<dbReference type="Proteomes" id="UP000317122">
    <property type="component" value="Unassembled WGS sequence"/>
</dbReference>
<protein>
    <recommendedName>
        <fullName evidence="5">Prohead serine protease domain-containing protein</fullName>
    </recommendedName>
</protein>
<evidence type="ECO:0000259" key="5">
    <source>
        <dbReference type="Pfam" id="PF04586"/>
    </source>
</evidence>
<evidence type="ECO:0000256" key="2">
    <source>
        <dbReference type="ARBA" id="ARBA00022670"/>
    </source>
</evidence>
<dbReference type="NCBIfam" id="TIGR01543">
    <property type="entry name" value="proheadase_HK97"/>
    <property type="match status" value="1"/>
</dbReference>
<dbReference type="OrthoDB" id="64791at2"/>
<gene>
    <name evidence="6" type="ORF">IQ26_03822</name>
</gene>
<keyword evidence="7" id="KW-1185">Reference proteome</keyword>
<comment type="caution">
    <text evidence="6">The sequence shown here is derived from an EMBL/GenBank/DDBJ whole genome shotgun (WGS) entry which is preliminary data.</text>
</comment>
<dbReference type="RefSeq" id="WP_145719900.1">
    <property type="nucleotide sequence ID" value="NZ_BSPF01000002.1"/>
</dbReference>
<keyword evidence="2" id="KW-0645">Protease</keyword>
<dbReference type="InterPro" id="IPR006433">
    <property type="entry name" value="Prohead_protease"/>
</dbReference>
<keyword evidence="3" id="KW-0378">Hydrolase</keyword>
<dbReference type="GO" id="GO:0006508">
    <property type="term" value="P:proteolysis"/>
    <property type="evidence" value="ECO:0007669"/>
    <property type="project" value="UniProtKB-KW"/>
</dbReference>
<dbReference type="InterPro" id="IPR054613">
    <property type="entry name" value="Peptidase_S78_dom"/>
</dbReference>
<evidence type="ECO:0000313" key="6">
    <source>
        <dbReference type="EMBL" id="TWI34064.1"/>
    </source>
</evidence>
<proteinExistence type="predicted"/>
<dbReference type="AlphaFoldDB" id="A0A562NPE6"/>
<feature type="region of interest" description="Disordered" evidence="4">
    <location>
        <begin position="148"/>
        <end position="172"/>
    </location>
</feature>
<feature type="domain" description="Prohead serine protease" evidence="5">
    <location>
        <begin position="4"/>
        <end position="153"/>
    </location>
</feature>
<evidence type="ECO:0000313" key="7">
    <source>
        <dbReference type="Proteomes" id="UP000317122"/>
    </source>
</evidence>
<organism evidence="6 7">
    <name type="scientific">Mesorhizobium tianshanense</name>
    <dbReference type="NCBI Taxonomy" id="39844"/>
    <lineage>
        <taxon>Bacteria</taxon>
        <taxon>Pseudomonadati</taxon>
        <taxon>Pseudomonadota</taxon>
        <taxon>Alphaproteobacteria</taxon>
        <taxon>Hyphomicrobiales</taxon>
        <taxon>Phyllobacteriaceae</taxon>
        <taxon>Mesorhizobium</taxon>
    </lineage>
</organism>
<evidence type="ECO:0000256" key="1">
    <source>
        <dbReference type="ARBA" id="ARBA00022612"/>
    </source>
</evidence>
<accession>A0A562NPE6</accession>
<dbReference type="EMBL" id="VLKT01000023">
    <property type="protein sequence ID" value="TWI34064.1"/>
    <property type="molecule type" value="Genomic_DNA"/>
</dbReference>
<name>A0A562NPE6_9HYPH</name>
<dbReference type="GO" id="GO:0008233">
    <property type="term" value="F:peptidase activity"/>
    <property type="evidence" value="ECO:0007669"/>
    <property type="project" value="UniProtKB-KW"/>
</dbReference>
<dbReference type="Pfam" id="PF04586">
    <property type="entry name" value="Peptidase_S78"/>
    <property type="match status" value="1"/>
</dbReference>
<reference evidence="6 7" key="1">
    <citation type="journal article" date="2015" name="Stand. Genomic Sci.">
        <title>Genomic Encyclopedia of Bacterial and Archaeal Type Strains, Phase III: the genomes of soil and plant-associated and newly described type strains.</title>
        <authorList>
            <person name="Whitman W.B."/>
            <person name="Woyke T."/>
            <person name="Klenk H.P."/>
            <person name="Zhou Y."/>
            <person name="Lilburn T.G."/>
            <person name="Beck B.J."/>
            <person name="De Vos P."/>
            <person name="Vandamme P."/>
            <person name="Eisen J.A."/>
            <person name="Garrity G."/>
            <person name="Hugenholtz P."/>
            <person name="Kyrpides N.C."/>
        </authorList>
    </citation>
    <scope>NUCLEOTIDE SEQUENCE [LARGE SCALE GENOMIC DNA]</scope>
    <source>
        <strain evidence="6 7">CGMCC 1.2546</strain>
    </source>
</reference>